<feature type="coiled-coil region" evidence="19">
    <location>
        <begin position="378"/>
        <end position="405"/>
    </location>
</feature>
<evidence type="ECO:0000256" key="15">
    <source>
        <dbReference type="ARBA" id="ARBA00023204"/>
    </source>
</evidence>
<keyword evidence="13" id="KW-0460">Magnesium</keyword>
<dbReference type="InterPro" id="IPR004584">
    <property type="entry name" value="Rad50_eukaryotes"/>
</dbReference>
<feature type="coiled-coil region" evidence="19">
    <location>
        <begin position="852"/>
        <end position="924"/>
    </location>
</feature>
<name>A0A9P7VAT0_9ASCO</name>
<dbReference type="GO" id="GO:0000794">
    <property type="term" value="C:condensed nuclear chromosome"/>
    <property type="evidence" value="ECO:0007669"/>
    <property type="project" value="TreeGrafter"/>
</dbReference>
<dbReference type="InterPro" id="IPR038729">
    <property type="entry name" value="Rad50/SbcC_AAA"/>
</dbReference>
<evidence type="ECO:0000256" key="18">
    <source>
        <dbReference type="ARBA" id="ARBA00049360"/>
    </source>
</evidence>
<dbReference type="GO" id="GO:0000725">
    <property type="term" value="P:recombinational repair"/>
    <property type="evidence" value="ECO:0007669"/>
    <property type="project" value="UniProtKB-ARBA"/>
</dbReference>
<comment type="caution">
    <text evidence="21">The sequence shown here is derived from an EMBL/GenBank/DDBJ whole genome shotgun (WGS) entry which is preliminary data.</text>
</comment>
<dbReference type="GO" id="GO:0000722">
    <property type="term" value="P:telomere maintenance via recombination"/>
    <property type="evidence" value="ECO:0007669"/>
    <property type="project" value="TreeGrafter"/>
</dbReference>
<keyword evidence="17" id="KW-0469">Meiosis</keyword>
<dbReference type="GeneID" id="66118248"/>
<dbReference type="EMBL" id="JAHMUF010000008">
    <property type="protein sequence ID" value="KAG7194166.1"/>
    <property type="molecule type" value="Genomic_DNA"/>
</dbReference>
<evidence type="ECO:0000256" key="19">
    <source>
        <dbReference type="SAM" id="Coils"/>
    </source>
</evidence>
<organism evidence="21 22">
    <name type="scientific">Scheffersomyces spartinae</name>
    <dbReference type="NCBI Taxonomy" id="45513"/>
    <lineage>
        <taxon>Eukaryota</taxon>
        <taxon>Fungi</taxon>
        <taxon>Dikarya</taxon>
        <taxon>Ascomycota</taxon>
        <taxon>Saccharomycotina</taxon>
        <taxon>Pichiomycetes</taxon>
        <taxon>Debaryomycetaceae</taxon>
        <taxon>Scheffersomyces</taxon>
    </lineage>
</organism>
<feature type="coiled-coil region" evidence="19">
    <location>
        <begin position="624"/>
        <end position="651"/>
    </location>
</feature>
<feature type="coiled-coil region" evidence="19">
    <location>
        <begin position="455"/>
        <end position="549"/>
    </location>
</feature>
<accession>A0A9P7VAT0</accession>
<evidence type="ECO:0000256" key="1">
    <source>
        <dbReference type="ARBA" id="ARBA00001947"/>
    </source>
</evidence>
<evidence type="ECO:0000313" key="21">
    <source>
        <dbReference type="EMBL" id="KAG7194166.1"/>
    </source>
</evidence>
<comment type="catalytic activity">
    <reaction evidence="18">
        <text>ATP + H2O = ADP + phosphate + H(+)</text>
        <dbReference type="Rhea" id="RHEA:13065"/>
        <dbReference type="ChEBI" id="CHEBI:15377"/>
        <dbReference type="ChEBI" id="CHEBI:15378"/>
        <dbReference type="ChEBI" id="CHEBI:30616"/>
        <dbReference type="ChEBI" id="CHEBI:43474"/>
        <dbReference type="ChEBI" id="CHEBI:456216"/>
    </reaction>
</comment>
<sequence length="1297" mass="148922">MSSLYKLSIQGIRSFDTNGSETIQFGSPLTLICGQNGSGKTTIIECLKYITTGDLPPNSKGAAFILDPDVCGRSVVSAQVKLAYVNMKGNSMIATRTMQLTKKRGGRGTTTGHTFKTLEGNLTIIDKNQDKRALLTKSSELDLQIPRSLGCSKAILDYVLFCHQDDSLWPLSEASVLKKRFDEIFEASKYTKVLDSLKSINKEMTQDIKLLEQGVNHLKLDSDRAKRIKYKLEQTNDNVEALMEGIVEVKLKIEEKEHEAEKLFNTAQDYEQTLAEYDEINHTIATLTKQLERISKSMEFLTDMSDDELLNQRNNFEELNEGKKSQIQVLKEKFKTRKAEIEQLMANLNKLIRLDGTLRARESDYENNLKLLLTLHNEESLELAKEKLSKECTLLEKEHSNFQAASKKEETEKRTSLQKTLDSILKDKQNEEYAKLELASLTDKIAISKKQLGLFKTKVQDLDLMKTELEALEKQLNERKSKNEIAIIDKEIESSKGILASKEIEIEELNKKISITNKQSGIHSRIAYLKEQNQMKQRALDTILRQEEEQIKSILGTPLDYKQCQSQLQKIQESNSSKLEAQSNVVNNKLNEWQNVRTFKSAEEEKLSLLNKQIQKNKQIIMKASLSEEDINDYEHLIQELQDDYNTTYENMNTADLSIQFKVKAIEIAEKSNHCQLCQRPFDTLGLRKFITSLKESLEDTNLKEKLKTQFNEAKQELESVKSVNNNVLQYRGLVSEVNLCKDQLQKLQSEEITTKAAYDKEIESLNELKNISLSTDAISEVIGNITRFYGELGSNEAQIKELNDELNDYGTNNLSITELQSRQTLLHSESKDLREAVEEKSESKYRIIREIGRIENKVKDNKLEVSELEKKIGDIKNLETSVKEMESKITETKTRIDEISSSLSKLEETKSKESLELNAVIERNNLKQNDLSSVLENKRSLLKRFIGLYDDVKLYEAEYKNQLEENRDQIVMLERDETKGKEELGILDNEIRKLETEIAQSSKVQHNIIVNIDYRETERDIEINKTRLSSIDIESAKNKKERYQRLSKALREEISSLHSDHAGKLGEVKVLKDQVSNLKKELDTEYKDVDKNFHEEWVKLQTNMLASNDIQVYSKALDNAIMKYHSMKMEDINKILQELWTQTYKGTDIDSIAIKSDVNLQNKGNRSYNYRVVMNKNSVELDMRGRCSAGQKVLASILIRLALAECFGTNCGMIALDEPTTNLDAENSEALAIALHRIIQIRQHQSNFQLIVITHDENFLSHINGDQFADHFFRVQRNENQRSKIFRLPISLIHGE</sequence>
<dbReference type="InterPro" id="IPR027417">
    <property type="entry name" value="P-loop_NTPase"/>
</dbReference>
<dbReference type="GO" id="GO:0007127">
    <property type="term" value="P:meiosis I"/>
    <property type="evidence" value="ECO:0007669"/>
    <property type="project" value="UniProtKB-ARBA"/>
</dbReference>
<comment type="cofactor">
    <cofactor evidence="1">
        <name>Zn(2+)</name>
        <dbReference type="ChEBI" id="CHEBI:29105"/>
    </cofactor>
</comment>
<dbReference type="GO" id="GO:0006303">
    <property type="term" value="P:double-strand break repair via nonhomologous end joining"/>
    <property type="evidence" value="ECO:0007669"/>
    <property type="project" value="UniProtKB-ARBA"/>
</dbReference>
<dbReference type="PANTHER" id="PTHR18867">
    <property type="entry name" value="RAD50"/>
    <property type="match status" value="1"/>
</dbReference>
<evidence type="ECO:0000256" key="13">
    <source>
        <dbReference type="ARBA" id="ARBA00022842"/>
    </source>
</evidence>
<keyword evidence="9" id="KW-0227">DNA damage</keyword>
<dbReference type="Gene3D" id="1.20.5.340">
    <property type="match status" value="1"/>
</dbReference>
<dbReference type="PANTHER" id="PTHR18867:SF12">
    <property type="entry name" value="DNA REPAIR PROTEIN RAD50"/>
    <property type="match status" value="1"/>
</dbReference>
<keyword evidence="8" id="KW-0547">Nucleotide-binding</keyword>
<evidence type="ECO:0000256" key="9">
    <source>
        <dbReference type="ARBA" id="ARBA00022763"/>
    </source>
</evidence>
<evidence type="ECO:0000256" key="5">
    <source>
        <dbReference type="ARBA" id="ARBA00017893"/>
    </source>
</evidence>
<comment type="similarity">
    <text evidence="4">Belongs to the SMC family. RAD50 subfamily.</text>
</comment>
<evidence type="ECO:0000256" key="16">
    <source>
        <dbReference type="ARBA" id="ARBA00023242"/>
    </source>
</evidence>
<dbReference type="GO" id="GO:0016887">
    <property type="term" value="F:ATP hydrolysis activity"/>
    <property type="evidence" value="ECO:0007669"/>
    <property type="project" value="InterPro"/>
</dbReference>
<keyword evidence="10" id="KW-0378">Hydrolase</keyword>
<evidence type="ECO:0000313" key="22">
    <source>
        <dbReference type="Proteomes" id="UP000790833"/>
    </source>
</evidence>
<evidence type="ECO:0000256" key="17">
    <source>
        <dbReference type="ARBA" id="ARBA00023254"/>
    </source>
</evidence>
<feature type="coiled-coil region" evidence="19">
    <location>
        <begin position="1034"/>
        <end position="1089"/>
    </location>
</feature>
<dbReference type="GO" id="GO:0003691">
    <property type="term" value="F:double-stranded telomeric DNA binding"/>
    <property type="evidence" value="ECO:0007669"/>
    <property type="project" value="TreeGrafter"/>
</dbReference>
<evidence type="ECO:0000259" key="20">
    <source>
        <dbReference type="Pfam" id="PF13476"/>
    </source>
</evidence>
<feature type="coiled-coil region" evidence="19">
    <location>
        <begin position="704"/>
        <end position="751"/>
    </location>
</feature>
<keyword evidence="22" id="KW-1185">Reference proteome</keyword>
<dbReference type="GO" id="GO:0030870">
    <property type="term" value="C:Mre11 complex"/>
    <property type="evidence" value="ECO:0007669"/>
    <property type="project" value="InterPro"/>
</dbReference>
<proteinExistence type="inferred from homology"/>
<dbReference type="RefSeq" id="XP_043049713.1">
    <property type="nucleotide sequence ID" value="XM_043195540.1"/>
</dbReference>
<dbReference type="Pfam" id="PF13476">
    <property type="entry name" value="AAA_23"/>
    <property type="match status" value="1"/>
</dbReference>
<evidence type="ECO:0000256" key="10">
    <source>
        <dbReference type="ARBA" id="ARBA00022801"/>
    </source>
</evidence>
<evidence type="ECO:0000256" key="14">
    <source>
        <dbReference type="ARBA" id="ARBA00023054"/>
    </source>
</evidence>
<keyword evidence="11" id="KW-0862">Zinc</keyword>
<keyword evidence="16" id="KW-0539">Nucleus</keyword>
<dbReference type="GO" id="GO:0005524">
    <property type="term" value="F:ATP binding"/>
    <property type="evidence" value="ECO:0007669"/>
    <property type="project" value="UniProtKB-KW"/>
</dbReference>
<keyword evidence="6" id="KW-0158">Chromosome</keyword>
<evidence type="ECO:0000256" key="8">
    <source>
        <dbReference type="ARBA" id="ARBA00022741"/>
    </source>
</evidence>
<dbReference type="NCBIfam" id="TIGR00606">
    <property type="entry name" value="rad50"/>
    <property type="match status" value="1"/>
</dbReference>
<keyword evidence="14 19" id="KW-0175">Coiled coil</keyword>
<reference evidence="21" key="1">
    <citation type="submission" date="2021-03" db="EMBL/GenBank/DDBJ databases">
        <authorList>
            <person name="Palmer J.M."/>
        </authorList>
    </citation>
    <scope>NUCLEOTIDE SEQUENCE</scope>
    <source>
        <strain evidence="21">ARV_011</strain>
    </source>
</reference>
<comment type="subcellular location">
    <subcellularLocation>
        <location evidence="3">Chromosome</location>
    </subcellularLocation>
    <subcellularLocation>
        <location evidence="2">Nucleus</location>
    </subcellularLocation>
</comment>
<evidence type="ECO:0000256" key="7">
    <source>
        <dbReference type="ARBA" id="ARBA00022723"/>
    </source>
</evidence>
<feature type="coiled-coil region" evidence="19">
    <location>
        <begin position="239"/>
        <end position="351"/>
    </location>
</feature>
<evidence type="ECO:0000256" key="3">
    <source>
        <dbReference type="ARBA" id="ARBA00004286"/>
    </source>
</evidence>
<dbReference type="GO" id="GO:0070192">
    <property type="term" value="P:chromosome organization involved in meiotic cell cycle"/>
    <property type="evidence" value="ECO:0007669"/>
    <property type="project" value="TreeGrafter"/>
</dbReference>
<protein>
    <recommendedName>
        <fullName evidence="5">DNA repair protein RAD50</fullName>
    </recommendedName>
</protein>
<keyword evidence="12" id="KW-0067">ATP-binding</keyword>
<feature type="domain" description="Rad50/SbcC-type AAA" evidence="20">
    <location>
        <begin position="6"/>
        <end position="239"/>
    </location>
</feature>
<keyword evidence="7" id="KW-0479">Metal-binding</keyword>
<dbReference type="GO" id="GO:0051880">
    <property type="term" value="F:G-quadruplex DNA binding"/>
    <property type="evidence" value="ECO:0007669"/>
    <property type="project" value="TreeGrafter"/>
</dbReference>
<dbReference type="FunFam" id="3.40.50.300:FF:000593">
    <property type="entry name" value="DNA repair protein RAD50"/>
    <property type="match status" value="1"/>
</dbReference>
<evidence type="ECO:0000256" key="2">
    <source>
        <dbReference type="ARBA" id="ARBA00004123"/>
    </source>
</evidence>
<dbReference type="SUPFAM" id="SSF52540">
    <property type="entry name" value="P-loop containing nucleoside triphosphate hydrolases"/>
    <property type="match status" value="1"/>
</dbReference>
<dbReference type="Gene3D" id="3.40.50.300">
    <property type="entry name" value="P-loop containing nucleotide triphosphate hydrolases"/>
    <property type="match status" value="2"/>
</dbReference>
<dbReference type="GO" id="GO:0043047">
    <property type="term" value="F:single-stranded telomeric DNA binding"/>
    <property type="evidence" value="ECO:0007669"/>
    <property type="project" value="TreeGrafter"/>
</dbReference>
<evidence type="ECO:0000256" key="11">
    <source>
        <dbReference type="ARBA" id="ARBA00022833"/>
    </source>
</evidence>
<dbReference type="GO" id="GO:0046872">
    <property type="term" value="F:metal ion binding"/>
    <property type="evidence" value="ECO:0007669"/>
    <property type="project" value="UniProtKB-KW"/>
</dbReference>
<dbReference type="Proteomes" id="UP000790833">
    <property type="component" value="Unassembled WGS sequence"/>
</dbReference>
<evidence type="ECO:0000256" key="4">
    <source>
        <dbReference type="ARBA" id="ARBA00009439"/>
    </source>
</evidence>
<keyword evidence="15" id="KW-0234">DNA repair</keyword>
<dbReference type="OrthoDB" id="18797at2759"/>
<evidence type="ECO:0000256" key="12">
    <source>
        <dbReference type="ARBA" id="ARBA00022840"/>
    </source>
</evidence>
<dbReference type="GO" id="GO:0007004">
    <property type="term" value="P:telomere maintenance via telomerase"/>
    <property type="evidence" value="ECO:0007669"/>
    <property type="project" value="TreeGrafter"/>
</dbReference>
<gene>
    <name evidence="21" type="primary">RAD50</name>
    <name evidence="21" type="ORF">KQ657_004874</name>
</gene>
<evidence type="ECO:0000256" key="6">
    <source>
        <dbReference type="ARBA" id="ARBA00022454"/>
    </source>
</evidence>
<dbReference type="FunFam" id="3.40.50.300:FF:001195">
    <property type="entry name" value="DNA repair protein rad50"/>
    <property type="match status" value="1"/>
</dbReference>